<keyword evidence="7" id="KW-1185">Reference proteome</keyword>
<dbReference type="EMBL" id="JAINUG010000643">
    <property type="protein sequence ID" value="KAJ8362539.1"/>
    <property type="molecule type" value="Genomic_DNA"/>
</dbReference>
<evidence type="ECO:0000256" key="3">
    <source>
        <dbReference type="SAM" id="Coils"/>
    </source>
</evidence>
<dbReference type="InterPro" id="IPR050111">
    <property type="entry name" value="C-type_lectin/snaclec_domain"/>
</dbReference>
<feature type="domain" description="C-type lectin" evidence="5">
    <location>
        <begin position="170"/>
        <end position="284"/>
    </location>
</feature>
<dbReference type="PANTHER" id="PTHR22803">
    <property type="entry name" value="MANNOSE, PHOSPHOLIPASE, LECTIN RECEPTOR RELATED"/>
    <property type="match status" value="1"/>
</dbReference>
<keyword evidence="4" id="KW-0812">Transmembrane</keyword>
<keyword evidence="3" id="KW-0175">Coiled coil</keyword>
<dbReference type="AlphaFoldDB" id="A0AAD7VZL5"/>
<evidence type="ECO:0000256" key="4">
    <source>
        <dbReference type="SAM" id="Phobius"/>
    </source>
</evidence>
<keyword evidence="4" id="KW-0472">Membrane</keyword>
<dbReference type="SMART" id="SM00034">
    <property type="entry name" value="CLECT"/>
    <property type="match status" value="1"/>
</dbReference>
<dbReference type="InterPro" id="IPR016186">
    <property type="entry name" value="C-type_lectin-like/link_sf"/>
</dbReference>
<protein>
    <recommendedName>
        <fullName evidence="5">C-type lectin domain-containing protein</fullName>
    </recommendedName>
</protein>
<evidence type="ECO:0000313" key="7">
    <source>
        <dbReference type="Proteomes" id="UP001221898"/>
    </source>
</evidence>
<dbReference type="InterPro" id="IPR001304">
    <property type="entry name" value="C-type_lectin-like"/>
</dbReference>
<comment type="caution">
    <text evidence="6">The sequence shown here is derived from an EMBL/GenBank/DDBJ whole genome shotgun (WGS) entry which is preliminary data.</text>
</comment>
<keyword evidence="4" id="KW-1133">Transmembrane helix</keyword>
<organism evidence="6 7">
    <name type="scientific">Aldrovandia affinis</name>
    <dbReference type="NCBI Taxonomy" id="143900"/>
    <lineage>
        <taxon>Eukaryota</taxon>
        <taxon>Metazoa</taxon>
        <taxon>Chordata</taxon>
        <taxon>Craniata</taxon>
        <taxon>Vertebrata</taxon>
        <taxon>Euteleostomi</taxon>
        <taxon>Actinopterygii</taxon>
        <taxon>Neopterygii</taxon>
        <taxon>Teleostei</taxon>
        <taxon>Notacanthiformes</taxon>
        <taxon>Halosauridae</taxon>
        <taxon>Aldrovandia</taxon>
    </lineage>
</organism>
<accession>A0AAD7VZL5</accession>
<feature type="coiled-coil region" evidence="3">
    <location>
        <begin position="95"/>
        <end position="136"/>
    </location>
</feature>
<evidence type="ECO:0000256" key="2">
    <source>
        <dbReference type="ARBA" id="ARBA00023157"/>
    </source>
</evidence>
<proteinExistence type="predicted"/>
<dbReference type="PROSITE" id="PS50041">
    <property type="entry name" value="C_TYPE_LECTIN_2"/>
    <property type="match status" value="1"/>
</dbReference>
<reference evidence="6" key="1">
    <citation type="journal article" date="2023" name="Science">
        <title>Genome structures resolve the early diversification of teleost fishes.</title>
        <authorList>
            <person name="Parey E."/>
            <person name="Louis A."/>
            <person name="Montfort J."/>
            <person name="Bouchez O."/>
            <person name="Roques C."/>
            <person name="Iampietro C."/>
            <person name="Lluch J."/>
            <person name="Castinel A."/>
            <person name="Donnadieu C."/>
            <person name="Desvignes T."/>
            <person name="Floi Bucao C."/>
            <person name="Jouanno E."/>
            <person name="Wen M."/>
            <person name="Mejri S."/>
            <person name="Dirks R."/>
            <person name="Jansen H."/>
            <person name="Henkel C."/>
            <person name="Chen W.J."/>
            <person name="Zahm M."/>
            <person name="Cabau C."/>
            <person name="Klopp C."/>
            <person name="Thompson A.W."/>
            <person name="Robinson-Rechavi M."/>
            <person name="Braasch I."/>
            <person name="Lecointre G."/>
            <person name="Bobe J."/>
            <person name="Postlethwait J.H."/>
            <person name="Berthelot C."/>
            <person name="Roest Crollius H."/>
            <person name="Guiguen Y."/>
        </authorList>
    </citation>
    <scope>NUCLEOTIDE SEQUENCE</scope>
    <source>
        <strain evidence="6">NC1722</strain>
    </source>
</reference>
<evidence type="ECO:0000313" key="6">
    <source>
        <dbReference type="EMBL" id="KAJ8362539.1"/>
    </source>
</evidence>
<keyword evidence="2" id="KW-1015">Disulfide bond</keyword>
<dbReference type="GO" id="GO:0030246">
    <property type="term" value="F:carbohydrate binding"/>
    <property type="evidence" value="ECO:0007669"/>
    <property type="project" value="UniProtKB-KW"/>
</dbReference>
<evidence type="ECO:0000259" key="5">
    <source>
        <dbReference type="PROSITE" id="PS50041"/>
    </source>
</evidence>
<dbReference type="Gene3D" id="1.20.5.400">
    <property type="match status" value="1"/>
</dbReference>
<dbReference type="InterPro" id="IPR016187">
    <property type="entry name" value="CTDL_fold"/>
</dbReference>
<dbReference type="CDD" id="cd03590">
    <property type="entry name" value="CLECT_DC-SIGN_like"/>
    <property type="match status" value="1"/>
</dbReference>
<gene>
    <name evidence="6" type="ORF">AAFF_G00369700</name>
</gene>
<keyword evidence="1" id="KW-0430">Lectin</keyword>
<dbReference type="Pfam" id="PF00059">
    <property type="entry name" value="Lectin_C"/>
    <property type="match status" value="1"/>
</dbReference>
<dbReference type="SUPFAM" id="SSF56436">
    <property type="entry name" value="C-type lectin-like"/>
    <property type="match status" value="1"/>
</dbReference>
<dbReference type="Proteomes" id="UP001221898">
    <property type="component" value="Unassembled WGS sequence"/>
</dbReference>
<dbReference type="InterPro" id="IPR033989">
    <property type="entry name" value="CD209-like_CTLD"/>
</dbReference>
<dbReference type="PROSITE" id="PS00615">
    <property type="entry name" value="C_TYPE_LECTIN_1"/>
    <property type="match status" value="1"/>
</dbReference>
<dbReference type="InterPro" id="IPR018378">
    <property type="entry name" value="C-type_lectin_CS"/>
</dbReference>
<feature type="transmembrane region" description="Helical" evidence="4">
    <location>
        <begin position="53"/>
        <end position="77"/>
    </location>
</feature>
<sequence length="290" mass="32631">METPTVSNTSEGIYIGLVSPDQDVYSTVGQTSHNSPGAQNTERSGQSSFLKRLAAVCPWLLCALLLNAAVVLGVLYMRASPNCSMRCVEEPRANSSTLNEDKDQLQRDNNSLITQNNQLQRDYNSLITQNNQLQRDLDAVVVKFPSLDHYCPLRSQKRVCRPCPEGWEQRNSTCYYFSTERKSWNASRSDCLKQGADLVIIESEEEQELISKHTRESYYWIGLSDSETEGIWLWVDGTPLQEDKALWRKGQPDDHGSEVCAYAGPPDNKWADVSCDEHGKSVCKTDALLL</sequence>
<dbReference type="Gene3D" id="3.10.100.10">
    <property type="entry name" value="Mannose-Binding Protein A, subunit A"/>
    <property type="match status" value="1"/>
</dbReference>
<evidence type="ECO:0000256" key="1">
    <source>
        <dbReference type="ARBA" id="ARBA00022734"/>
    </source>
</evidence>
<name>A0AAD7VZL5_9TELE</name>